<evidence type="ECO:0000313" key="5">
    <source>
        <dbReference type="EMBL" id="MCS0584003.1"/>
    </source>
</evidence>
<evidence type="ECO:0000256" key="2">
    <source>
        <dbReference type="ARBA" id="ARBA00022803"/>
    </source>
</evidence>
<dbReference type="SUPFAM" id="SSF48452">
    <property type="entry name" value="TPR-like"/>
    <property type="match status" value="1"/>
</dbReference>
<accession>A0ABT1ZVR7</accession>
<keyword evidence="4" id="KW-0732">Signal</keyword>
<keyword evidence="2 3" id="KW-0802">TPR repeat</keyword>
<dbReference type="InterPro" id="IPR051685">
    <property type="entry name" value="Ycf3/AcsC/BcsC/TPR_MFPF"/>
</dbReference>
<dbReference type="Proteomes" id="UP001204151">
    <property type="component" value="Unassembled WGS sequence"/>
</dbReference>
<dbReference type="PANTHER" id="PTHR44943">
    <property type="entry name" value="CELLULOSE SYNTHASE OPERON PROTEIN C"/>
    <property type="match status" value="1"/>
</dbReference>
<evidence type="ECO:0000313" key="6">
    <source>
        <dbReference type="Proteomes" id="UP001204151"/>
    </source>
</evidence>
<dbReference type="InterPro" id="IPR013105">
    <property type="entry name" value="TPR_2"/>
</dbReference>
<dbReference type="Pfam" id="PF07719">
    <property type="entry name" value="TPR_2"/>
    <property type="match status" value="1"/>
</dbReference>
<keyword evidence="6" id="KW-1185">Reference proteome</keyword>
<evidence type="ECO:0000256" key="4">
    <source>
        <dbReference type="SAM" id="SignalP"/>
    </source>
</evidence>
<keyword evidence="1" id="KW-0677">Repeat</keyword>
<dbReference type="SMART" id="SM00028">
    <property type="entry name" value="TPR"/>
    <property type="match status" value="3"/>
</dbReference>
<feature type="chain" id="PRO_5045446428" evidence="4">
    <location>
        <begin position="22"/>
        <end position="240"/>
    </location>
</feature>
<comment type="caution">
    <text evidence="5">The sequence shown here is derived from an EMBL/GenBank/DDBJ whole genome shotgun (WGS) entry which is preliminary data.</text>
</comment>
<proteinExistence type="predicted"/>
<feature type="repeat" description="TPR" evidence="3">
    <location>
        <begin position="188"/>
        <end position="221"/>
    </location>
</feature>
<feature type="repeat" description="TPR" evidence="3">
    <location>
        <begin position="110"/>
        <end position="143"/>
    </location>
</feature>
<organism evidence="5 6">
    <name type="scientific">Massilia pinisoli</name>
    <dbReference type="NCBI Taxonomy" id="1772194"/>
    <lineage>
        <taxon>Bacteria</taxon>
        <taxon>Pseudomonadati</taxon>
        <taxon>Pseudomonadota</taxon>
        <taxon>Betaproteobacteria</taxon>
        <taxon>Burkholderiales</taxon>
        <taxon>Oxalobacteraceae</taxon>
        <taxon>Telluria group</taxon>
        <taxon>Massilia</taxon>
    </lineage>
</organism>
<reference evidence="5 6" key="1">
    <citation type="submission" date="2022-08" db="EMBL/GenBank/DDBJ databases">
        <title>Reclassification of Massilia species as members of the genera Telluria, Duganella, Pseudoduganella, Mokoshia gen. nov. and Zemynaea gen. nov. using orthogonal and non-orthogonal genome-based approaches.</title>
        <authorList>
            <person name="Bowman J.P."/>
        </authorList>
    </citation>
    <scope>NUCLEOTIDE SEQUENCE [LARGE SCALE GENOMIC DNA]</scope>
    <source>
        <strain evidence="5 6">JCM 31316</strain>
    </source>
</reference>
<dbReference type="RefSeq" id="WP_258818563.1">
    <property type="nucleotide sequence ID" value="NZ_JANUGW010000017.1"/>
</dbReference>
<dbReference type="PANTHER" id="PTHR44943:SF8">
    <property type="entry name" value="TPR REPEAT-CONTAINING PROTEIN MJ0263"/>
    <property type="match status" value="1"/>
</dbReference>
<evidence type="ECO:0000256" key="1">
    <source>
        <dbReference type="ARBA" id="ARBA00022737"/>
    </source>
</evidence>
<dbReference type="EMBL" id="JANUGW010000017">
    <property type="protein sequence ID" value="MCS0584003.1"/>
    <property type="molecule type" value="Genomic_DNA"/>
</dbReference>
<dbReference type="InterPro" id="IPR019734">
    <property type="entry name" value="TPR_rpt"/>
</dbReference>
<dbReference type="InterPro" id="IPR011990">
    <property type="entry name" value="TPR-like_helical_dom_sf"/>
</dbReference>
<evidence type="ECO:0000256" key="3">
    <source>
        <dbReference type="PROSITE-ProRule" id="PRU00339"/>
    </source>
</evidence>
<dbReference type="Pfam" id="PF13424">
    <property type="entry name" value="TPR_12"/>
    <property type="match status" value="1"/>
</dbReference>
<feature type="signal peptide" evidence="4">
    <location>
        <begin position="1"/>
        <end position="21"/>
    </location>
</feature>
<protein>
    <submittedName>
        <fullName evidence="5">Tetratricopeptide repeat protein</fullName>
    </submittedName>
</protein>
<dbReference type="Gene3D" id="1.25.40.10">
    <property type="entry name" value="Tetratricopeptide repeat domain"/>
    <property type="match status" value="2"/>
</dbReference>
<sequence>MRLHHLLAASILLCQAVPSHAGTDNPPAASARAAEAEQQQQVDAAARLLQQGKPAEAIDGVDKVIAHFEALRKDKTDLAYCARSPAEYLVYLLQATKDGTPASVYGPAWCDAYFLRGYALIELGRIGEARAALERAVQLAPREAHYRSELAELYAREKNWDEALAAFDASAKVAEESVDKEHNNAELGRALRGKGFVLVELAKLDEAEAMYRRCLEIDPADRKAMNELRYVLQRRQSSQH</sequence>
<dbReference type="PROSITE" id="PS50005">
    <property type="entry name" value="TPR"/>
    <property type="match status" value="2"/>
</dbReference>
<name>A0ABT1ZVR7_9BURK</name>
<gene>
    <name evidence="5" type="ORF">NX784_20610</name>
</gene>